<feature type="transmembrane region" description="Helical" evidence="6">
    <location>
        <begin position="148"/>
        <end position="173"/>
    </location>
</feature>
<dbReference type="SUPFAM" id="SSF51306">
    <property type="entry name" value="LexA/Signal peptidase"/>
    <property type="match status" value="1"/>
</dbReference>
<dbReference type="EC" id="3.4.21.89" evidence="5"/>
<name>A0A4R2P5H9_9BACL</name>
<dbReference type="Gene3D" id="2.10.109.10">
    <property type="entry name" value="Umud Fragment, subunit A"/>
    <property type="match status" value="1"/>
</dbReference>
<evidence type="ECO:0000313" key="7">
    <source>
        <dbReference type="EMBL" id="TCP29221.1"/>
    </source>
</evidence>
<dbReference type="NCBIfam" id="TIGR02228">
    <property type="entry name" value="sigpep_I_arch"/>
    <property type="match status" value="1"/>
</dbReference>
<protein>
    <recommendedName>
        <fullName evidence="5">Signal peptidase I</fullName>
        <ecNumber evidence="5">3.4.21.89</ecNumber>
    </recommendedName>
</protein>
<dbReference type="GO" id="GO:0006465">
    <property type="term" value="P:signal peptide processing"/>
    <property type="evidence" value="ECO:0007669"/>
    <property type="project" value="UniProtKB-UniRule"/>
</dbReference>
<gene>
    <name evidence="7" type="ORF">EV207_11120</name>
</gene>
<comment type="caution">
    <text evidence="7">The sequence shown here is derived from an EMBL/GenBank/DDBJ whole genome shotgun (WGS) entry which is preliminary data.</text>
</comment>
<evidence type="ECO:0000256" key="4">
    <source>
        <dbReference type="ARBA" id="ARBA00023136"/>
    </source>
</evidence>
<dbReference type="NCBIfam" id="NF046067">
    <property type="entry name" value="SigPepSipWBacil"/>
    <property type="match status" value="1"/>
</dbReference>
<evidence type="ECO:0000256" key="1">
    <source>
        <dbReference type="ARBA" id="ARBA00004370"/>
    </source>
</evidence>
<evidence type="ECO:0000256" key="2">
    <source>
        <dbReference type="ARBA" id="ARBA00022692"/>
    </source>
</evidence>
<dbReference type="RefSeq" id="WP_132745879.1">
    <property type="nucleotide sequence ID" value="NZ_SLXK01000011.1"/>
</dbReference>
<keyword evidence="4 6" id="KW-0472">Membrane</keyword>
<dbReference type="PANTHER" id="PTHR10806:SF6">
    <property type="entry name" value="SIGNAL PEPTIDASE COMPLEX CATALYTIC SUBUNIT SEC11"/>
    <property type="match status" value="1"/>
</dbReference>
<dbReference type="InterPro" id="IPR001733">
    <property type="entry name" value="Peptidase_S26B"/>
</dbReference>
<feature type="transmembrane region" description="Helical" evidence="6">
    <location>
        <begin position="12"/>
        <end position="30"/>
    </location>
</feature>
<evidence type="ECO:0000313" key="8">
    <source>
        <dbReference type="Proteomes" id="UP000295416"/>
    </source>
</evidence>
<evidence type="ECO:0000256" key="6">
    <source>
        <dbReference type="SAM" id="Phobius"/>
    </source>
</evidence>
<evidence type="ECO:0000256" key="3">
    <source>
        <dbReference type="ARBA" id="ARBA00022989"/>
    </source>
</evidence>
<dbReference type="Proteomes" id="UP000295416">
    <property type="component" value="Unassembled WGS sequence"/>
</dbReference>
<evidence type="ECO:0000256" key="5">
    <source>
        <dbReference type="NCBIfam" id="TIGR02228"/>
    </source>
</evidence>
<organism evidence="7 8">
    <name type="scientific">Scopulibacillus darangshiensis</name>
    <dbReference type="NCBI Taxonomy" id="442528"/>
    <lineage>
        <taxon>Bacteria</taxon>
        <taxon>Bacillati</taxon>
        <taxon>Bacillota</taxon>
        <taxon>Bacilli</taxon>
        <taxon>Bacillales</taxon>
        <taxon>Sporolactobacillaceae</taxon>
        <taxon>Scopulibacillus</taxon>
    </lineage>
</organism>
<proteinExistence type="predicted"/>
<dbReference type="GO" id="GO:0004252">
    <property type="term" value="F:serine-type endopeptidase activity"/>
    <property type="evidence" value="ECO:0007669"/>
    <property type="project" value="UniProtKB-UniRule"/>
</dbReference>
<keyword evidence="8" id="KW-1185">Reference proteome</keyword>
<dbReference type="InterPro" id="IPR036286">
    <property type="entry name" value="LexA/Signal_pep-like_sf"/>
</dbReference>
<dbReference type="GO" id="GO:0016020">
    <property type="term" value="C:membrane"/>
    <property type="evidence" value="ECO:0007669"/>
    <property type="project" value="UniProtKB-SubCell"/>
</dbReference>
<dbReference type="GO" id="GO:0009003">
    <property type="term" value="F:signal peptidase activity"/>
    <property type="evidence" value="ECO:0007669"/>
    <property type="project" value="UniProtKB-EC"/>
</dbReference>
<dbReference type="OrthoDB" id="2243765at2"/>
<dbReference type="CDD" id="cd06530">
    <property type="entry name" value="S26_SPase_I"/>
    <property type="match status" value="1"/>
</dbReference>
<dbReference type="PANTHER" id="PTHR10806">
    <property type="entry name" value="SIGNAL PEPTIDASE COMPLEX CATALYTIC SUBUNIT SEC11"/>
    <property type="match status" value="1"/>
</dbReference>
<dbReference type="EMBL" id="SLXK01000011">
    <property type="protein sequence ID" value="TCP29221.1"/>
    <property type="molecule type" value="Genomic_DNA"/>
</dbReference>
<dbReference type="AlphaFoldDB" id="A0A4R2P5H9"/>
<accession>A0A4R2P5H9</accession>
<keyword evidence="2 6" id="KW-0812">Transmembrane</keyword>
<dbReference type="InterPro" id="IPR019533">
    <property type="entry name" value="Peptidase_S26"/>
</dbReference>
<dbReference type="PRINTS" id="PR00728">
    <property type="entry name" value="SIGNALPTASE"/>
</dbReference>
<keyword evidence="3 6" id="KW-1133">Transmembrane helix</keyword>
<comment type="subcellular location">
    <subcellularLocation>
        <location evidence="1">Membrane</location>
    </subcellularLocation>
</comment>
<reference evidence="7 8" key="1">
    <citation type="submission" date="2019-03" db="EMBL/GenBank/DDBJ databases">
        <title>Genomic Encyclopedia of Type Strains, Phase IV (KMG-IV): sequencing the most valuable type-strain genomes for metagenomic binning, comparative biology and taxonomic classification.</title>
        <authorList>
            <person name="Goeker M."/>
        </authorList>
    </citation>
    <scope>NUCLEOTIDE SEQUENCE [LARGE SCALE GENOMIC DNA]</scope>
    <source>
        <strain evidence="7 8">DSM 19377</strain>
    </source>
</reference>
<sequence>MKKAIKITRGLITTITVVAMICLIVITISAKASGGEPTVLGYQLKSVLSGSMEPTFQTGSIIAIKPADTGASYKKGDVITFRADDNKIITHRIMKVQKTNGQAIYTTKGDNNEEADQNPVLSQNVIGKYTGFTIPYIGYLLNYANSKIGAALLLIIPGVLLVIYAVASTIGAVKEIEGK</sequence>